<feature type="domain" description="AB hydrolase-1" evidence="9">
    <location>
        <begin position="132"/>
        <end position="429"/>
    </location>
</feature>
<name>A0A446BAP3_9PEZI</name>
<evidence type="ECO:0000256" key="4">
    <source>
        <dbReference type="ARBA" id="ARBA00022963"/>
    </source>
</evidence>
<keyword evidence="5" id="KW-1133">Transmembrane helix</keyword>
<proteinExistence type="predicted"/>
<evidence type="ECO:0000313" key="10">
    <source>
        <dbReference type="EMBL" id="SPQ19561.1"/>
    </source>
</evidence>
<dbReference type="Gene3D" id="3.40.50.1820">
    <property type="entry name" value="alpha/beta hydrolase"/>
    <property type="match status" value="1"/>
</dbReference>
<organism evidence="10 11">
    <name type="scientific">Thermothielavioides terrestris</name>
    <dbReference type="NCBI Taxonomy" id="2587410"/>
    <lineage>
        <taxon>Eukaryota</taxon>
        <taxon>Fungi</taxon>
        <taxon>Dikarya</taxon>
        <taxon>Ascomycota</taxon>
        <taxon>Pezizomycotina</taxon>
        <taxon>Sordariomycetes</taxon>
        <taxon>Sordariomycetidae</taxon>
        <taxon>Sordariales</taxon>
        <taxon>Chaetomiaceae</taxon>
        <taxon>Thermothielavioides</taxon>
    </lineage>
</organism>
<keyword evidence="6" id="KW-0443">Lipid metabolism</keyword>
<dbReference type="InterPro" id="IPR029058">
    <property type="entry name" value="AB_hydrolase_fold"/>
</dbReference>
<dbReference type="FunFam" id="3.40.50.1820:FF:000095">
    <property type="entry name" value="Triglyceride lipase-cholesterol esterase"/>
    <property type="match status" value="1"/>
</dbReference>
<dbReference type="Pfam" id="PF00561">
    <property type="entry name" value="Abhydrolase_1"/>
    <property type="match status" value="1"/>
</dbReference>
<evidence type="ECO:0000256" key="6">
    <source>
        <dbReference type="ARBA" id="ARBA00023098"/>
    </source>
</evidence>
<accession>A0A446BAP3</accession>
<sequence length="890" mass="93537">MPVPFLGRLNPSEYVALVGSFLLVGLEAFIRVFTLALPPSLLELFYGISRRLFEKLTTPAQKRAERRRKSISTSIRNASDFVDLCATFGYTAEEHVVQTKDGYLLGLHRLAWRKGEEDTKVNSGPKSVKKRVVYLHHGLLMNSEVWVCLTDEQRALPFVLVERGFDVWFGNNRGNKYSKKSIRWSPTSLQFWNFSIDEFAFHDIPDSIGYILETTGQKSLSYIGFSQGTAQAFASLAVHPKLNDQVNVFIALAPAMSPAGLSNGVVDALVKASPQVLFLLFGRRSILSSATMWESLLYPPLFTKLIDLGLSFLFNWRTENISTSQKLAAYPHLYSFTSTKSVVHWFQIIRTKSFQMYDDDVHPPTLLSSPSSNKYTKVARYPTRNIKTPVVLVYGGSDSLVDIKAMRRALPAQTIANEIPHYEHLDFLWARDVHEQVFPHVFDALESFTGAEPTREEFARYRIARENSTLLARSKTQKSLGSPLHAGGMESDVSSTAVGGGSSNQDDGDGNDAEDEREAEPEGGAGGGGRGVGEKALSKPALRLDTHRLLKHQPAPPPSTETATKAAAQRETRETHIPSPTGGRPVAAPPLSSSKTSPTEAVAEAQAQPQAVARTAGQSPVSPASPRREPAGPRSRAAPAAAVDKGSAPAEERGASAAAAAAPAPAKRRAAPPAAVSTGGAAAEEHPGPAKAAPAKRSGAPAEEHPSPARAAPAKRTGAPTAAVDTSGDGAKEHPSPARAAPAKRTGAPTAAVDTSGDGAKEHPSPARAAPAKRTGAPTAAVDTSGDGAKEHPSPARAAPAKRTGAPTAAVSTGDGEAAEEHPRPAKAAPAKQRGAPAAAGDAGSAPAEEHPGPAKAAPAKRSGAPAKEGGAEPAAAGGGPGGISLGAST</sequence>
<feature type="compositionally biased region" description="Low complexity" evidence="8">
    <location>
        <begin position="632"/>
        <end position="682"/>
    </location>
</feature>
<dbReference type="GO" id="GO:0016020">
    <property type="term" value="C:membrane"/>
    <property type="evidence" value="ECO:0007669"/>
    <property type="project" value="UniProtKB-SubCell"/>
</dbReference>
<dbReference type="SUPFAM" id="SSF53474">
    <property type="entry name" value="alpha/beta-Hydrolases"/>
    <property type="match status" value="1"/>
</dbReference>
<dbReference type="GO" id="GO:0016042">
    <property type="term" value="P:lipid catabolic process"/>
    <property type="evidence" value="ECO:0007669"/>
    <property type="project" value="UniProtKB-KW"/>
</dbReference>
<feature type="compositionally biased region" description="Gly residues" evidence="8">
    <location>
        <begin position="877"/>
        <end position="890"/>
    </location>
</feature>
<evidence type="ECO:0000256" key="3">
    <source>
        <dbReference type="ARBA" id="ARBA00022801"/>
    </source>
</evidence>
<dbReference type="InterPro" id="IPR000073">
    <property type="entry name" value="AB_hydrolase_1"/>
</dbReference>
<evidence type="ECO:0000256" key="2">
    <source>
        <dbReference type="ARBA" id="ARBA00022692"/>
    </source>
</evidence>
<feature type="compositionally biased region" description="Low complexity" evidence="8">
    <location>
        <begin position="600"/>
        <end position="613"/>
    </location>
</feature>
<evidence type="ECO:0000259" key="9">
    <source>
        <dbReference type="Pfam" id="PF00561"/>
    </source>
</evidence>
<evidence type="ECO:0000256" key="8">
    <source>
        <dbReference type="SAM" id="MobiDB-lite"/>
    </source>
</evidence>
<dbReference type="Proteomes" id="UP000289323">
    <property type="component" value="Unassembled WGS sequence"/>
</dbReference>
<gene>
    <name evidence="10" type="ORF">TT172_LOCUS1980</name>
</gene>
<feature type="region of interest" description="Disordered" evidence="8">
    <location>
        <begin position="551"/>
        <end position="890"/>
    </location>
</feature>
<evidence type="ECO:0000313" key="11">
    <source>
        <dbReference type="Proteomes" id="UP000289323"/>
    </source>
</evidence>
<evidence type="ECO:0000256" key="7">
    <source>
        <dbReference type="ARBA" id="ARBA00023136"/>
    </source>
</evidence>
<reference evidence="10 11" key="1">
    <citation type="submission" date="2018-04" db="EMBL/GenBank/DDBJ databases">
        <authorList>
            <person name="Huttner S."/>
            <person name="Dainat J."/>
        </authorList>
    </citation>
    <scope>NUCLEOTIDE SEQUENCE [LARGE SCALE GENOMIC DNA]</scope>
</reference>
<feature type="compositionally biased region" description="Low complexity" evidence="8">
    <location>
        <begin position="689"/>
        <end position="701"/>
    </location>
</feature>
<evidence type="ECO:0000256" key="5">
    <source>
        <dbReference type="ARBA" id="ARBA00022989"/>
    </source>
</evidence>
<dbReference type="PANTHER" id="PTHR11005">
    <property type="entry name" value="LYSOSOMAL ACID LIPASE-RELATED"/>
    <property type="match status" value="1"/>
</dbReference>
<comment type="subcellular location">
    <subcellularLocation>
        <location evidence="1">Membrane</location>
        <topology evidence="1">Single-pass membrane protein</topology>
    </subcellularLocation>
</comment>
<evidence type="ECO:0000256" key="1">
    <source>
        <dbReference type="ARBA" id="ARBA00004167"/>
    </source>
</evidence>
<keyword evidence="2" id="KW-0812">Transmembrane</keyword>
<feature type="region of interest" description="Disordered" evidence="8">
    <location>
        <begin position="472"/>
        <end position="535"/>
    </location>
</feature>
<dbReference type="EMBL" id="OUUZ01000001">
    <property type="protein sequence ID" value="SPQ19561.1"/>
    <property type="molecule type" value="Genomic_DNA"/>
</dbReference>
<keyword evidence="4" id="KW-0442">Lipid degradation</keyword>
<keyword evidence="7" id="KW-0472">Membrane</keyword>
<dbReference type="GO" id="GO:0016787">
    <property type="term" value="F:hydrolase activity"/>
    <property type="evidence" value="ECO:0007669"/>
    <property type="project" value="UniProtKB-KW"/>
</dbReference>
<feature type="compositionally biased region" description="Acidic residues" evidence="8">
    <location>
        <begin position="506"/>
        <end position="521"/>
    </location>
</feature>
<dbReference type="AlphaFoldDB" id="A0A446BAP3"/>
<protein>
    <submittedName>
        <fullName evidence="10">233fc1d3-3016-4228-81a4-9f84d77ddf4d</fullName>
    </submittedName>
</protein>
<keyword evidence="3" id="KW-0378">Hydrolase</keyword>
<feature type="compositionally biased region" description="Low complexity" evidence="8">
    <location>
        <begin position="826"/>
        <end position="847"/>
    </location>
</feature>
<feature type="compositionally biased region" description="Low complexity" evidence="8">
    <location>
        <begin position="864"/>
        <end position="876"/>
    </location>
</feature>